<keyword evidence="1" id="KW-0472">Membrane</keyword>
<keyword evidence="1" id="KW-1133">Transmembrane helix</keyword>
<accession>A0AAE3YUB0</accession>
<proteinExistence type="predicted"/>
<sequence length="291" mass="29708">MSSSDASLTEAQWDLLADYLGGVLDGDPRHDEVTALIASDSEWRDAHAALADATGAVHDDLRTLAEAPVGPMPDDVAARLDAALRGEALAPVIPLRRRRFPRWALPATIAAGVLAFAAVGITGLLNGLEVNNEITSSAGSGADAPEAAAAPLPSHQVVVSGRDYTSASARSLAELVEERGVAAAEGLSSPLAESGGKPPAPMRDDAGGAIPPVLARLTDPEALNHCLGAIAIEHGVASLTARLIDYASFEGSPGLLVLFTDSVGQDMVWVAGPQCGADGMLADTRYSAPVG</sequence>
<reference evidence="2" key="1">
    <citation type="submission" date="2023-07" db="EMBL/GenBank/DDBJ databases">
        <title>Sequencing the genomes of 1000 actinobacteria strains.</title>
        <authorList>
            <person name="Klenk H.-P."/>
        </authorList>
    </citation>
    <scope>NUCLEOTIDE SEQUENCE</scope>
    <source>
        <strain evidence="2">DSM 44707</strain>
    </source>
</reference>
<dbReference type="EMBL" id="JAVDYB010000001">
    <property type="protein sequence ID" value="MDR7280039.1"/>
    <property type="molecule type" value="Genomic_DNA"/>
</dbReference>
<evidence type="ECO:0000313" key="3">
    <source>
        <dbReference type="Proteomes" id="UP001183643"/>
    </source>
</evidence>
<dbReference type="Proteomes" id="UP001183643">
    <property type="component" value="Unassembled WGS sequence"/>
</dbReference>
<protein>
    <submittedName>
        <fullName evidence="2">Uncharacterized protein</fullName>
    </submittedName>
</protein>
<feature type="transmembrane region" description="Helical" evidence="1">
    <location>
        <begin position="103"/>
        <end position="125"/>
    </location>
</feature>
<evidence type="ECO:0000256" key="1">
    <source>
        <dbReference type="SAM" id="Phobius"/>
    </source>
</evidence>
<gene>
    <name evidence="2" type="ORF">J2S41_006817</name>
</gene>
<dbReference type="AlphaFoldDB" id="A0AAE3YUB0"/>
<evidence type="ECO:0000313" key="2">
    <source>
        <dbReference type="EMBL" id="MDR7280039.1"/>
    </source>
</evidence>
<keyword evidence="1" id="KW-0812">Transmembrane</keyword>
<organism evidence="2 3">
    <name type="scientific">Catenuloplanes atrovinosus</name>
    <dbReference type="NCBI Taxonomy" id="137266"/>
    <lineage>
        <taxon>Bacteria</taxon>
        <taxon>Bacillati</taxon>
        <taxon>Actinomycetota</taxon>
        <taxon>Actinomycetes</taxon>
        <taxon>Micromonosporales</taxon>
        <taxon>Micromonosporaceae</taxon>
        <taxon>Catenuloplanes</taxon>
    </lineage>
</organism>
<keyword evidence="3" id="KW-1185">Reference proteome</keyword>
<comment type="caution">
    <text evidence="2">The sequence shown here is derived from an EMBL/GenBank/DDBJ whole genome shotgun (WGS) entry which is preliminary data.</text>
</comment>
<dbReference type="RefSeq" id="WP_310374185.1">
    <property type="nucleotide sequence ID" value="NZ_JAVDYB010000001.1"/>
</dbReference>
<name>A0AAE3YUB0_9ACTN</name>